<dbReference type="EMBL" id="AP017378">
    <property type="protein sequence ID" value="BBD09532.1"/>
    <property type="molecule type" value="Genomic_DNA"/>
</dbReference>
<sequence length="155" mass="17734">MSVNIWGRTSEMWDSNEGRMEIEGLSSFDIDVRRCLHVLGFYLAAITCQGSHQPVKEHRVGVLETGMEGTRYCLRFLCGTERSRRITVVMDKPYPQQFVVGRLLANGSSRLCQTGACLFVGYLMNEGLLEDFMRDLEESLLLCALPEHRRPRQMN</sequence>
<accession>A0A2Z6B203</accession>
<dbReference type="KEGG" id="dfl:DFE_2806"/>
<reference evidence="1 2" key="1">
    <citation type="journal article" date="2018" name="Sci. Adv.">
        <title>Multi-heme cytochromes provide a pathway for survival in energy-limited environments.</title>
        <authorList>
            <person name="Deng X."/>
            <person name="Dohmae N."/>
            <person name="Nealson K.H."/>
            <person name="Hashimoto K."/>
            <person name="Okamoto A."/>
        </authorList>
    </citation>
    <scope>NUCLEOTIDE SEQUENCE [LARGE SCALE GENOMIC DNA]</scope>
    <source>
        <strain evidence="1 2">IS5</strain>
    </source>
</reference>
<gene>
    <name evidence="1" type="ORF">DFE_2806</name>
</gene>
<evidence type="ECO:0000313" key="1">
    <source>
        <dbReference type="EMBL" id="BBD09532.1"/>
    </source>
</evidence>
<name>A0A2Z6B203_9BACT</name>
<protein>
    <submittedName>
        <fullName evidence="1">Uncharacterized protein</fullName>
    </submittedName>
</protein>
<dbReference type="AlphaFoldDB" id="A0A2Z6B203"/>
<keyword evidence="2" id="KW-1185">Reference proteome</keyword>
<dbReference type="Proteomes" id="UP000269883">
    <property type="component" value="Chromosome"/>
</dbReference>
<evidence type="ECO:0000313" key="2">
    <source>
        <dbReference type="Proteomes" id="UP000269883"/>
    </source>
</evidence>
<organism evidence="1 2">
    <name type="scientific">Desulfovibrio ferrophilus</name>
    <dbReference type="NCBI Taxonomy" id="241368"/>
    <lineage>
        <taxon>Bacteria</taxon>
        <taxon>Pseudomonadati</taxon>
        <taxon>Thermodesulfobacteriota</taxon>
        <taxon>Desulfovibrionia</taxon>
        <taxon>Desulfovibrionales</taxon>
        <taxon>Desulfovibrionaceae</taxon>
        <taxon>Desulfovibrio</taxon>
    </lineage>
</organism>
<proteinExistence type="predicted"/>